<dbReference type="EMBL" id="BGZK01000094">
    <property type="protein sequence ID" value="GBP18177.1"/>
    <property type="molecule type" value="Genomic_DNA"/>
</dbReference>
<evidence type="ECO:0000313" key="2">
    <source>
        <dbReference type="Proteomes" id="UP000299102"/>
    </source>
</evidence>
<comment type="caution">
    <text evidence="1">The sequence shown here is derived from an EMBL/GenBank/DDBJ whole genome shotgun (WGS) entry which is preliminary data.</text>
</comment>
<gene>
    <name evidence="1" type="ORF">EVAR_9019_1</name>
</gene>
<name>A0A4C1TVY7_EUMVA</name>
<dbReference type="AlphaFoldDB" id="A0A4C1TVY7"/>
<protein>
    <submittedName>
        <fullName evidence="1">Uncharacterized protein</fullName>
    </submittedName>
</protein>
<proteinExistence type="predicted"/>
<dbReference type="Proteomes" id="UP000299102">
    <property type="component" value="Unassembled WGS sequence"/>
</dbReference>
<reference evidence="1 2" key="1">
    <citation type="journal article" date="2019" name="Commun. Biol.">
        <title>The bagworm genome reveals a unique fibroin gene that provides high tensile strength.</title>
        <authorList>
            <person name="Kono N."/>
            <person name="Nakamura H."/>
            <person name="Ohtoshi R."/>
            <person name="Tomita M."/>
            <person name="Numata K."/>
            <person name="Arakawa K."/>
        </authorList>
    </citation>
    <scope>NUCLEOTIDE SEQUENCE [LARGE SCALE GENOMIC DNA]</scope>
</reference>
<evidence type="ECO:0000313" key="1">
    <source>
        <dbReference type="EMBL" id="GBP18177.1"/>
    </source>
</evidence>
<accession>A0A4C1TVY7</accession>
<keyword evidence="2" id="KW-1185">Reference proteome</keyword>
<organism evidence="1 2">
    <name type="scientific">Eumeta variegata</name>
    <name type="common">Bagworm moth</name>
    <name type="synonym">Eumeta japonica</name>
    <dbReference type="NCBI Taxonomy" id="151549"/>
    <lineage>
        <taxon>Eukaryota</taxon>
        <taxon>Metazoa</taxon>
        <taxon>Ecdysozoa</taxon>
        <taxon>Arthropoda</taxon>
        <taxon>Hexapoda</taxon>
        <taxon>Insecta</taxon>
        <taxon>Pterygota</taxon>
        <taxon>Neoptera</taxon>
        <taxon>Endopterygota</taxon>
        <taxon>Lepidoptera</taxon>
        <taxon>Glossata</taxon>
        <taxon>Ditrysia</taxon>
        <taxon>Tineoidea</taxon>
        <taxon>Psychidae</taxon>
        <taxon>Oiketicinae</taxon>
        <taxon>Eumeta</taxon>
    </lineage>
</organism>
<sequence>MIDREQRVYRNAGGRLTAPRTLVDFHESRAPTERIAPKLVPCRGINKYCDRGAMARGSRAGFYDSIRGVAGPRRAAAARTSSGHITASPARRQFCYQPPGERFSHARCRRCPYVPLDET</sequence>